<proteinExistence type="inferred from homology"/>
<sequence>MEKTEEKTEEKTKKAYMYVVECADGTLYTGYTTNVEKRIKTHNSGKGAKYTRSRLPVKLIYQESFDSKEAAMSAESYFKQKTRQQKLEYIEEHQ</sequence>
<dbReference type="PANTHER" id="PTHR34477:SF1">
    <property type="entry name" value="UPF0213 PROTEIN YHBQ"/>
    <property type="match status" value="1"/>
</dbReference>
<dbReference type="InterPro" id="IPR000305">
    <property type="entry name" value="GIY-YIG_endonuc"/>
</dbReference>
<dbReference type="InterPro" id="IPR050190">
    <property type="entry name" value="UPF0213_domain"/>
</dbReference>
<dbReference type="Pfam" id="PF01541">
    <property type="entry name" value="GIY-YIG"/>
    <property type="match status" value="1"/>
</dbReference>
<feature type="domain" description="GIY-YIG" evidence="2">
    <location>
        <begin position="13"/>
        <end position="89"/>
    </location>
</feature>
<dbReference type="SUPFAM" id="SSF82771">
    <property type="entry name" value="GIY-YIG endonuclease"/>
    <property type="match status" value="1"/>
</dbReference>
<organism evidence="3 4">
    <name type="scientific">Streptococcus gallolyticus (strain UCN34)</name>
    <dbReference type="NCBI Taxonomy" id="637909"/>
    <lineage>
        <taxon>Bacteria</taxon>
        <taxon>Bacillati</taxon>
        <taxon>Bacillota</taxon>
        <taxon>Bacilli</taxon>
        <taxon>Lactobacillales</taxon>
        <taxon>Streptococcaceae</taxon>
        <taxon>Streptococcus</taxon>
    </lineage>
</organism>
<gene>
    <name evidence="3" type="ordered locus">GALLO_0656</name>
</gene>
<name>A0AA36JXR3_STRG3</name>
<dbReference type="InterPro" id="IPR035901">
    <property type="entry name" value="GIY-YIG_endonuc_sf"/>
</dbReference>
<accession>A0AA36JXR3</accession>
<comment type="similarity">
    <text evidence="1">Belongs to the UPF0213 family.</text>
</comment>
<dbReference type="AlphaFoldDB" id="A0AA36JXR3"/>
<dbReference type="EMBL" id="FN597254">
    <property type="protein sequence ID" value="CBI13148.1"/>
    <property type="molecule type" value="Genomic_DNA"/>
</dbReference>
<dbReference type="CDD" id="cd10456">
    <property type="entry name" value="GIY-YIG_UPF0213"/>
    <property type="match status" value="1"/>
</dbReference>
<evidence type="ECO:0000259" key="2">
    <source>
        <dbReference type="PROSITE" id="PS50164"/>
    </source>
</evidence>
<dbReference type="PROSITE" id="PS50164">
    <property type="entry name" value="GIY_YIG"/>
    <property type="match status" value="1"/>
</dbReference>
<dbReference type="RefSeq" id="WP_012961660.1">
    <property type="nucleotide sequence ID" value="NC_013798.1"/>
</dbReference>
<dbReference type="Gene3D" id="3.40.1440.10">
    <property type="entry name" value="GIY-YIG endonuclease"/>
    <property type="match status" value="1"/>
</dbReference>
<dbReference type="Proteomes" id="UP000001517">
    <property type="component" value="Chromosome"/>
</dbReference>
<protein>
    <recommendedName>
        <fullName evidence="2">GIY-YIG domain-containing protein</fullName>
    </recommendedName>
</protein>
<reference evidence="3 4" key="1">
    <citation type="journal article" date="2010" name="J. Bacteriol.">
        <title>Genome sequence of Streptococcus gallolyticus: insights into its adaptation to the bovine rumen and its ability to cause endocarditis.</title>
        <authorList>
            <person name="Rusniok C."/>
            <person name="Couve E."/>
            <person name="Da Cunha V."/>
            <person name="El Gana R."/>
            <person name="Zidane N."/>
            <person name="Bouchier C."/>
            <person name="Poyart C."/>
            <person name="Leclercq R."/>
            <person name="Trieu-Cuot P."/>
            <person name="Glaser P."/>
        </authorList>
    </citation>
    <scope>NUCLEOTIDE SEQUENCE [LARGE SCALE GENOMIC DNA]</scope>
    <source>
        <strain evidence="3 4">UCN34</strain>
    </source>
</reference>
<evidence type="ECO:0000313" key="4">
    <source>
        <dbReference type="Proteomes" id="UP000001517"/>
    </source>
</evidence>
<dbReference type="KEGG" id="sga:GALLO_0656"/>
<dbReference type="PANTHER" id="PTHR34477">
    <property type="entry name" value="UPF0213 PROTEIN YHBQ"/>
    <property type="match status" value="1"/>
</dbReference>
<evidence type="ECO:0000313" key="3">
    <source>
        <dbReference type="EMBL" id="CBI13148.1"/>
    </source>
</evidence>
<evidence type="ECO:0000256" key="1">
    <source>
        <dbReference type="ARBA" id="ARBA00007435"/>
    </source>
</evidence>